<gene>
    <name evidence="1" type="ORF">AAFF_G00192080</name>
</gene>
<organism evidence="1 2">
    <name type="scientific">Aldrovandia affinis</name>
    <dbReference type="NCBI Taxonomy" id="143900"/>
    <lineage>
        <taxon>Eukaryota</taxon>
        <taxon>Metazoa</taxon>
        <taxon>Chordata</taxon>
        <taxon>Craniata</taxon>
        <taxon>Vertebrata</taxon>
        <taxon>Euteleostomi</taxon>
        <taxon>Actinopterygii</taxon>
        <taxon>Neopterygii</taxon>
        <taxon>Teleostei</taxon>
        <taxon>Notacanthiformes</taxon>
        <taxon>Halosauridae</taxon>
        <taxon>Aldrovandia</taxon>
    </lineage>
</organism>
<proteinExistence type="predicted"/>
<dbReference type="AlphaFoldDB" id="A0AAD7RJB6"/>
<accession>A0AAD7RJB6</accession>
<dbReference type="EMBL" id="JAINUG010000257">
    <property type="protein sequence ID" value="KAJ8385157.1"/>
    <property type="molecule type" value="Genomic_DNA"/>
</dbReference>
<protein>
    <submittedName>
        <fullName evidence="1">Uncharacterized protein</fullName>
    </submittedName>
</protein>
<reference evidence="1" key="1">
    <citation type="journal article" date="2023" name="Science">
        <title>Genome structures resolve the early diversification of teleost fishes.</title>
        <authorList>
            <person name="Parey E."/>
            <person name="Louis A."/>
            <person name="Montfort J."/>
            <person name="Bouchez O."/>
            <person name="Roques C."/>
            <person name="Iampietro C."/>
            <person name="Lluch J."/>
            <person name="Castinel A."/>
            <person name="Donnadieu C."/>
            <person name="Desvignes T."/>
            <person name="Floi Bucao C."/>
            <person name="Jouanno E."/>
            <person name="Wen M."/>
            <person name="Mejri S."/>
            <person name="Dirks R."/>
            <person name="Jansen H."/>
            <person name="Henkel C."/>
            <person name="Chen W.J."/>
            <person name="Zahm M."/>
            <person name="Cabau C."/>
            <person name="Klopp C."/>
            <person name="Thompson A.W."/>
            <person name="Robinson-Rechavi M."/>
            <person name="Braasch I."/>
            <person name="Lecointre G."/>
            <person name="Bobe J."/>
            <person name="Postlethwait J.H."/>
            <person name="Berthelot C."/>
            <person name="Roest Crollius H."/>
            <person name="Guiguen Y."/>
        </authorList>
    </citation>
    <scope>NUCLEOTIDE SEQUENCE</scope>
    <source>
        <strain evidence="1">NC1722</strain>
    </source>
</reference>
<sequence>MRGRCATGPEEKGLCFRNGDRHAAYAAFDATGAESPPGPLFGLNEWGCQPSRVPLGINRERHRTQAVGDPERTVDHAGLAVIHSLGSPAWLHLLG</sequence>
<keyword evidence="2" id="KW-1185">Reference proteome</keyword>
<name>A0AAD7RJB6_9TELE</name>
<comment type="caution">
    <text evidence="1">The sequence shown here is derived from an EMBL/GenBank/DDBJ whole genome shotgun (WGS) entry which is preliminary data.</text>
</comment>
<evidence type="ECO:0000313" key="1">
    <source>
        <dbReference type="EMBL" id="KAJ8385157.1"/>
    </source>
</evidence>
<dbReference type="Proteomes" id="UP001221898">
    <property type="component" value="Unassembled WGS sequence"/>
</dbReference>
<evidence type="ECO:0000313" key="2">
    <source>
        <dbReference type="Proteomes" id="UP001221898"/>
    </source>
</evidence>